<organism evidence="4 6">
    <name type="scientific">Klebsiella quasipneumoniae</name>
    <dbReference type="NCBI Taxonomy" id="1463165"/>
    <lineage>
        <taxon>Bacteria</taxon>
        <taxon>Pseudomonadati</taxon>
        <taxon>Pseudomonadota</taxon>
        <taxon>Gammaproteobacteria</taxon>
        <taxon>Enterobacterales</taxon>
        <taxon>Enterobacteriaceae</taxon>
        <taxon>Klebsiella/Raoultella group</taxon>
        <taxon>Klebsiella</taxon>
        <taxon>Klebsiella pneumoniae complex</taxon>
    </lineage>
</organism>
<feature type="region of interest" description="Disordered" evidence="1">
    <location>
        <begin position="25"/>
        <end position="46"/>
    </location>
</feature>
<feature type="region of interest" description="Disordered" evidence="1">
    <location>
        <begin position="58"/>
        <end position="87"/>
    </location>
</feature>
<evidence type="ECO:0000313" key="7">
    <source>
        <dbReference type="Proteomes" id="UP000252079"/>
    </source>
</evidence>
<evidence type="ECO:0000313" key="3">
    <source>
        <dbReference type="EMBL" id="MBC5046175.1"/>
    </source>
</evidence>
<dbReference type="EMBL" id="UFBM01000008">
    <property type="protein sequence ID" value="SSF61731.1"/>
    <property type="molecule type" value="Genomic_DNA"/>
</dbReference>
<dbReference type="Pfam" id="PF07769">
    <property type="entry name" value="PsiF_repeat"/>
    <property type="match status" value="2"/>
</dbReference>
<comment type="caution">
    <text evidence="4">The sequence shown here is derived from an EMBL/GenBank/DDBJ whole genome shotgun (WGS) entry which is preliminary data.</text>
</comment>
<feature type="compositionally biased region" description="Polar residues" evidence="1">
    <location>
        <begin position="63"/>
        <end position="78"/>
    </location>
</feature>
<dbReference type="Proteomes" id="UP000252079">
    <property type="component" value="Unassembled WGS sequence"/>
</dbReference>
<accession>A0A2A5MK51</accession>
<keyword evidence="2" id="KW-0732">Signal</keyword>
<evidence type="ECO:0000256" key="2">
    <source>
        <dbReference type="SAM" id="SignalP"/>
    </source>
</evidence>
<dbReference type="KEGG" id="kqu:AVR78_10000"/>
<reference evidence="5 7" key="2">
    <citation type="submission" date="2018-07" db="EMBL/GenBank/DDBJ databases">
        <authorList>
            <consortium name="Pathogen Informatics"/>
        </authorList>
    </citation>
    <scope>NUCLEOTIDE SEQUENCE [LARGE SCALE GENOMIC DNA]</scope>
    <source>
        <strain evidence="5 7">4300STDY6636950</strain>
    </source>
</reference>
<reference evidence="4 6" key="1">
    <citation type="submission" date="2017-09" db="EMBL/GenBank/DDBJ databases">
        <title>Mdr eskape-Ghana.</title>
        <authorList>
            <person name="Agyepong N."/>
            <person name="Janice J."/>
            <person name="Samuelsen O."/>
            <person name="Owusu-Ofori A."/>
            <person name="Sundsfjord A."/>
            <person name="Essack S."/>
            <person name="Pedersen T."/>
        </authorList>
    </citation>
    <scope>NUCLEOTIDE SEQUENCE [LARGE SCALE GENOMIC DNA]</scope>
    <source>
        <strain evidence="4 6">46</strain>
    </source>
</reference>
<dbReference type="Proteomes" id="UP000646540">
    <property type="component" value="Unassembled WGS sequence"/>
</dbReference>
<dbReference type="EMBL" id="JACNQW010000007">
    <property type="protein sequence ID" value="MBC5046175.1"/>
    <property type="molecule type" value="Genomic_DNA"/>
</dbReference>
<dbReference type="Proteomes" id="UP000217648">
    <property type="component" value="Unassembled WGS sequence"/>
</dbReference>
<feature type="signal peptide" evidence="2">
    <location>
        <begin position="1"/>
        <end position="21"/>
    </location>
</feature>
<evidence type="ECO:0000313" key="6">
    <source>
        <dbReference type="Proteomes" id="UP000217648"/>
    </source>
</evidence>
<name>A0A170V0G9_9ENTR</name>
<dbReference type="EMBL" id="NXHG01000006">
    <property type="protein sequence ID" value="PCM61268.1"/>
    <property type="molecule type" value="Genomic_DNA"/>
</dbReference>
<evidence type="ECO:0000313" key="4">
    <source>
        <dbReference type="EMBL" id="PCM61268.1"/>
    </source>
</evidence>
<sequence length="105" mass="11537">MKITLLMTLLFGLIFISAVGAAEKTPTPQQQRMTDCNQQASAKTLKGEERKTFMSQCLKKETTTSQGKPLTPQQQKMSDCNKAASAKSLKGDERSTFMSSCLKKA</sequence>
<proteinExistence type="predicted"/>
<feature type="chain" id="PRO_5015052200" evidence="2">
    <location>
        <begin position="22"/>
        <end position="105"/>
    </location>
</feature>
<dbReference type="InterPro" id="IPR011690">
    <property type="entry name" value="P_starv_induced_PsiF"/>
</dbReference>
<gene>
    <name evidence="5" type="primary">psiF</name>
    <name evidence="4" type="ORF">CP911_13120</name>
    <name evidence="3" type="ORF">H8L09_12450</name>
    <name evidence="5" type="ORF">SAMEA23995918_01694</name>
</gene>
<dbReference type="RefSeq" id="WP_004204873.1">
    <property type="nucleotide sequence ID" value="NZ_AOGO01000019.1"/>
</dbReference>
<dbReference type="AlphaFoldDB" id="A0A170V0G9"/>
<accession>A0A170V0G9</accession>
<protein>
    <submittedName>
        <fullName evidence="5">Phosphate starvation-inducible protein PsiF</fullName>
    </submittedName>
</protein>
<evidence type="ECO:0000256" key="1">
    <source>
        <dbReference type="SAM" id="MobiDB-lite"/>
    </source>
</evidence>
<evidence type="ECO:0000313" key="5">
    <source>
        <dbReference type="EMBL" id="SSF61731.1"/>
    </source>
</evidence>
<reference evidence="3" key="3">
    <citation type="submission" date="2020-08" db="EMBL/GenBank/DDBJ databases">
        <title>Genomic evolution and epidemiology of Klebsiella pneumoniae from a major hospital in Beijing, China, over a fifteen-year period: dissemination of known and novel high-risk clones.</title>
        <authorList>
            <person name="Palmieri M."/>
        </authorList>
    </citation>
    <scope>NUCLEOTIDE SEQUENCE</scope>
    <source>
        <strain evidence="3">K7050</strain>
    </source>
</reference>
<feature type="compositionally biased region" description="Polar residues" evidence="1">
    <location>
        <begin position="26"/>
        <end position="42"/>
    </location>
</feature>